<reference evidence="2" key="1">
    <citation type="journal article" date="2020" name="bioRxiv">
        <title>A rank-normalized archaeal taxonomy based on genome phylogeny resolves widespread incomplete and uneven classifications.</title>
        <authorList>
            <person name="Rinke C."/>
            <person name="Chuvochina M."/>
            <person name="Mussig A.J."/>
            <person name="Chaumeil P.-A."/>
            <person name="Waite D.W."/>
            <person name="Whitman W.B."/>
            <person name="Parks D.H."/>
            <person name="Hugenholtz P."/>
        </authorList>
    </citation>
    <scope>NUCLEOTIDE SEQUENCE</scope>
    <source>
        <strain evidence="2">UBA8853</strain>
    </source>
</reference>
<feature type="transmembrane region" description="Helical" evidence="1">
    <location>
        <begin position="161"/>
        <end position="181"/>
    </location>
</feature>
<keyword evidence="1" id="KW-0472">Membrane</keyword>
<dbReference type="EMBL" id="DUJS01000005">
    <property type="protein sequence ID" value="HII71016.1"/>
    <property type="molecule type" value="Genomic_DNA"/>
</dbReference>
<dbReference type="RefSeq" id="WP_281070634.1">
    <property type="nucleotide sequence ID" value="NZ_DUJS01000005.1"/>
</dbReference>
<dbReference type="AlphaFoldDB" id="A0A832WSE6"/>
<feature type="transmembrane region" description="Helical" evidence="1">
    <location>
        <begin position="193"/>
        <end position="213"/>
    </location>
</feature>
<comment type="caution">
    <text evidence="2">The sequence shown here is derived from an EMBL/GenBank/DDBJ whole genome shotgun (WGS) entry which is preliminary data.</text>
</comment>
<keyword evidence="1" id="KW-1133">Transmembrane helix</keyword>
<accession>A0A832WSE6</accession>
<dbReference type="Proteomes" id="UP000619545">
    <property type="component" value="Unassembled WGS sequence"/>
</dbReference>
<protein>
    <submittedName>
        <fullName evidence="2">Uncharacterized protein</fullName>
    </submittedName>
</protein>
<keyword evidence="1" id="KW-0812">Transmembrane</keyword>
<gene>
    <name evidence="2" type="ORF">HA336_07295</name>
</gene>
<name>A0A832WSE6_9EURY</name>
<evidence type="ECO:0000313" key="3">
    <source>
        <dbReference type="Proteomes" id="UP000619545"/>
    </source>
</evidence>
<feature type="transmembrane region" description="Helical" evidence="1">
    <location>
        <begin position="127"/>
        <end position="149"/>
    </location>
</feature>
<evidence type="ECO:0000256" key="1">
    <source>
        <dbReference type="SAM" id="Phobius"/>
    </source>
</evidence>
<feature type="transmembrane region" description="Helical" evidence="1">
    <location>
        <begin position="219"/>
        <end position="238"/>
    </location>
</feature>
<proteinExistence type="predicted"/>
<organism evidence="2 3">
    <name type="scientific">Methanopyrus kandleri</name>
    <dbReference type="NCBI Taxonomy" id="2320"/>
    <lineage>
        <taxon>Archaea</taxon>
        <taxon>Methanobacteriati</taxon>
        <taxon>Methanobacteriota</taxon>
        <taxon>Methanomada group</taxon>
        <taxon>Methanopyri</taxon>
        <taxon>Methanopyrales</taxon>
        <taxon>Methanopyraceae</taxon>
        <taxon>Methanopyrus</taxon>
    </lineage>
</organism>
<sequence>MLRVSPSEGARRVWRAIKTELSEHGPELGRLEEELSAAVPEDAEVKEIRAYGYRRSVGIFRRINRLWILIRGDESVAKDMERNLIDRIVEDVEDPKVRHKLNWALRGALRVTTIDDVRPEPEVIRRVTTLCALCGAASVVLLGIEALAYPKRVVKLLPPAIAVSGAAGCLLPWRVGLLGLADDALDHPRRVTVPVAVSLTLLVLAGLVSSLLLPYLGTGFLGVVIAACVTGFVAARFVELINREVVKVE</sequence>
<evidence type="ECO:0000313" key="2">
    <source>
        <dbReference type="EMBL" id="HII71016.1"/>
    </source>
</evidence>